<evidence type="ECO:0000313" key="1">
    <source>
        <dbReference type="EMBL" id="MCY9764797.1"/>
    </source>
</evidence>
<organism evidence="2 3">
    <name type="scientific">Paenibacillus alvei</name>
    <name type="common">Bacillus alvei</name>
    <dbReference type="NCBI Taxonomy" id="44250"/>
    <lineage>
        <taxon>Bacteria</taxon>
        <taxon>Bacillati</taxon>
        <taxon>Bacillota</taxon>
        <taxon>Bacilli</taxon>
        <taxon>Bacillales</taxon>
        <taxon>Paenibacillaceae</taxon>
        <taxon>Paenibacillus</taxon>
    </lineage>
</organism>
<dbReference type="RefSeq" id="WP_171417987.1">
    <property type="nucleotide sequence ID" value="NZ_JABFOR010000025.1"/>
</dbReference>
<comment type="caution">
    <text evidence="2">The sequence shown here is derived from an EMBL/GenBank/DDBJ whole genome shotgun (WGS) entry which is preliminary data.</text>
</comment>
<dbReference type="EMBL" id="JABFOR010000025">
    <property type="protein sequence ID" value="NOJ72456.1"/>
    <property type="molecule type" value="Genomic_DNA"/>
</dbReference>
<dbReference type="AlphaFoldDB" id="A0AAP7DK84"/>
<dbReference type="Proteomes" id="UP000552038">
    <property type="component" value="Unassembled WGS sequence"/>
</dbReference>
<reference evidence="2 3" key="1">
    <citation type="submission" date="2020-05" db="EMBL/GenBank/DDBJ databases">
        <title>Whole genome sequencing and identification of novel metabolites from Paenibacillus alvei strain JR949.</title>
        <authorList>
            <person name="Rajendhran J."/>
            <person name="Sree Pranav P."/>
            <person name="Mahalakshmi B."/>
            <person name="Karthikeyan R."/>
        </authorList>
    </citation>
    <scope>NUCLEOTIDE SEQUENCE [LARGE SCALE GENOMIC DNA]</scope>
    <source>
        <strain evidence="2 3">JR949</strain>
    </source>
</reference>
<keyword evidence="4" id="KW-1185">Reference proteome</keyword>
<evidence type="ECO:0000313" key="2">
    <source>
        <dbReference type="EMBL" id="NOJ72456.1"/>
    </source>
</evidence>
<proteinExistence type="predicted"/>
<protein>
    <submittedName>
        <fullName evidence="2">Uncharacterized protein</fullName>
    </submittedName>
</protein>
<gene>
    <name evidence="2" type="ORF">HMI46_18065</name>
    <name evidence="1" type="ORF">M5X12_30350</name>
</gene>
<evidence type="ECO:0000313" key="4">
    <source>
        <dbReference type="Proteomes" id="UP001527181"/>
    </source>
</evidence>
<dbReference type="Proteomes" id="UP001527181">
    <property type="component" value="Unassembled WGS sequence"/>
</dbReference>
<evidence type="ECO:0000313" key="3">
    <source>
        <dbReference type="Proteomes" id="UP000552038"/>
    </source>
</evidence>
<reference evidence="1 4" key="2">
    <citation type="submission" date="2022-05" db="EMBL/GenBank/DDBJ databases">
        <title>Genome Sequencing of Bee-Associated Microbes.</title>
        <authorList>
            <person name="Dunlap C."/>
        </authorList>
    </citation>
    <scope>NUCLEOTIDE SEQUENCE [LARGE SCALE GENOMIC DNA]</scope>
    <source>
        <strain evidence="1 4">NRRL B-04010</strain>
    </source>
</reference>
<accession>A0AAP7DK84</accession>
<name>A0AAP7DK84_PAEAL</name>
<dbReference type="EMBL" id="JAMDNP010000119">
    <property type="protein sequence ID" value="MCY9764797.1"/>
    <property type="molecule type" value="Genomic_DNA"/>
</dbReference>
<sequence length="71" mass="8321">MEISANQTHEAIKWTTFTYEQNQGWLLERIIKGAEFIEYIGKDHPKYEAAMRKYDALCSQLRASIERGRGQ</sequence>